<keyword evidence="1" id="KW-0998">Cell outer membrane</keyword>
<evidence type="ECO:0000256" key="1">
    <source>
        <dbReference type="ARBA" id="ARBA00023237"/>
    </source>
</evidence>
<reference evidence="3 4" key="1">
    <citation type="journal article" date="2016" name="Nat. Commun.">
        <title>Thousands of microbial genomes shed light on interconnected biogeochemical processes in an aquifer system.</title>
        <authorList>
            <person name="Anantharaman K."/>
            <person name="Brown C.T."/>
            <person name="Hug L.A."/>
            <person name="Sharon I."/>
            <person name="Castelle C.J."/>
            <person name="Probst A.J."/>
            <person name="Thomas B.C."/>
            <person name="Singh A."/>
            <person name="Wilkins M.J."/>
            <person name="Karaoz U."/>
            <person name="Brodie E.L."/>
            <person name="Williams K.H."/>
            <person name="Hubbard S.S."/>
            <person name="Banfield J.F."/>
        </authorList>
    </citation>
    <scope>NUCLEOTIDE SEQUENCE [LARGE SCALE GENOMIC DNA]</scope>
</reference>
<dbReference type="InterPro" id="IPR050218">
    <property type="entry name" value="LptD"/>
</dbReference>
<feature type="domain" description="Organic solvent tolerance-like N-terminal" evidence="2">
    <location>
        <begin position="42"/>
        <end position="131"/>
    </location>
</feature>
<dbReference type="Gene3D" id="2.60.450.10">
    <property type="entry name" value="Lipopolysaccharide (LPS) transport protein A like domain"/>
    <property type="match status" value="2"/>
</dbReference>
<dbReference type="Pfam" id="PF13100">
    <property type="entry name" value="OstA_2"/>
    <property type="match status" value="1"/>
</dbReference>
<dbReference type="PANTHER" id="PTHR30189">
    <property type="entry name" value="LPS-ASSEMBLY PROTEIN"/>
    <property type="match status" value="1"/>
</dbReference>
<dbReference type="PROSITE" id="PS51257">
    <property type="entry name" value="PROKAR_LIPOPROTEIN"/>
    <property type="match status" value="1"/>
</dbReference>
<evidence type="ECO:0000259" key="2">
    <source>
        <dbReference type="Pfam" id="PF13100"/>
    </source>
</evidence>
<keyword evidence="1" id="KW-0472">Membrane</keyword>
<dbReference type="GO" id="GO:1990351">
    <property type="term" value="C:transporter complex"/>
    <property type="evidence" value="ECO:0007669"/>
    <property type="project" value="TreeGrafter"/>
</dbReference>
<dbReference type="Proteomes" id="UP000179243">
    <property type="component" value="Unassembled WGS sequence"/>
</dbReference>
<dbReference type="InterPro" id="IPR005653">
    <property type="entry name" value="OstA-like_N"/>
</dbReference>
<sequence length="383" mass="42956">MIARFIDFALFHNHIQMNAIIAVLIIGACAFFVRSAEKDEPLIIKHADRFDYVNRGGVQVQKLMGRVEMEHKGALVTSDSAIHFQREERIDFSGRVHMLFKTQSIDADKVTYFKRDTTTFAKGNVVIVDTEQRARITGGEGRYVNTNEESTVRINPVFTRLDSSGKDTMTIVSKVMKHYGRGKKAVAIDSVVMTQGKTRATCGLAEYFKQQDRAVLLDAPRVRHDKNTLEGDTLTLFFKNNKLDHIMVVGKAVARMVEEKPRNPDSTKISILNGDTLFAFLDSGAINRMEIRSRAIGISYALHDSVRINRLTGKYMEFFFSGNAVDSVHVSGNATSLYFYEEAVSDRGKNETSGDSLNIYFAENRVARILAAGGVRGAYLREE</sequence>
<comment type="caution">
    <text evidence="3">The sequence shown here is derived from an EMBL/GenBank/DDBJ whole genome shotgun (WGS) entry which is preliminary data.</text>
</comment>
<dbReference type="EMBL" id="MFYX01000155">
    <property type="protein sequence ID" value="OGK00030.1"/>
    <property type="molecule type" value="Genomic_DNA"/>
</dbReference>
<gene>
    <name evidence="3" type="ORF">A2519_22130</name>
</gene>
<evidence type="ECO:0000313" key="4">
    <source>
        <dbReference type="Proteomes" id="UP000179243"/>
    </source>
</evidence>
<dbReference type="AlphaFoldDB" id="A0A1F7F054"/>
<proteinExistence type="predicted"/>
<dbReference type="GO" id="GO:0009279">
    <property type="term" value="C:cell outer membrane"/>
    <property type="evidence" value="ECO:0007669"/>
    <property type="project" value="TreeGrafter"/>
</dbReference>
<name>A0A1F7F054_UNCRA</name>
<dbReference type="PANTHER" id="PTHR30189:SF1">
    <property type="entry name" value="LPS-ASSEMBLY PROTEIN LPTD"/>
    <property type="match status" value="1"/>
</dbReference>
<protein>
    <recommendedName>
        <fullName evidence="2">Organic solvent tolerance-like N-terminal domain-containing protein</fullName>
    </recommendedName>
</protein>
<organism evidence="3 4">
    <name type="scientific">Candidatus Raymondbacteria bacterium RIFOXYD12_FULL_49_13</name>
    <dbReference type="NCBI Taxonomy" id="1817890"/>
    <lineage>
        <taxon>Bacteria</taxon>
        <taxon>Raymondiibacteriota</taxon>
    </lineage>
</organism>
<accession>A0A1F7F054</accession>
<evidence type="ECO:0000313" key="3">
    <source>
        <dbReference type="EMBL" id="OGK00030.1"/>
    </source>
</evidence>